<dbReference type="Pfam" id="PF03736">
    <property type="entry name" value="EPTP"/>
    <property type="match status" value="5"/>
</dbReference>
<dbReference type="InterPro" id="IPR048287">
    <property type="entry name" value="TSPN-like_N"/>
</dbReference>
<dbReference type="InterPro" id="IPR013320">
    <property type="entry name" value="ConA-like_dom_sf"/>
</dbReference>
<dbReference type="PANTHER" id="PTHR15261:SF4">
    <property type="entry name" value="THROMBOSPONDIN-TYPE LAMININ G DOMAIN AND EAR REPEAT-CONTAINING PROTEIN"/>
    <property type="match status" value="1"/>
</dbReference>
<dbReference type="InterPro" id="IPR009039">
    <property type="entry name" value="EAR"/>
</dbReference>
<dbReference type="Pfam" id="PF02210">
    <property type="entry name" value="Laminin_G_2"/>
    <property type="match status" value="1"/>
</dbReference>
<keyword evidence="3" id="KW-0677">Repeat</keyword>
<accession>A0A3B3S923</accession>
<dbReference type="SMART" id="SM00210">
    <property type="entry name" value="TSPN"/>
    <property type="match status" value="1"/>
</dbReference>
<gene>
    <name evidence="6" type="primary">TSPEAR</name>
</gene>
<dbReference type="CDD" id="cd00110">
    <property type="entry name" value="LamG"/>
    <property type="match status" value="1"/>
</dbReference>
<dbReference type="PANTHER" id="PTHR15261">
    <property type="entry name" value="THROMBOSPONDIN-TYPE LAMININ G DOMAIN AND EAR REPEAT-CONTAINING"/>
    <property type="match status" value="1"/>
</dbReference>
<evidence type="ECO:0000313" key="6">
    <source>
        <dbReference type="Ensembl" id="ENSPKIP00000026710.1"/>
    </source>
</evidence>
<feature type="domain" description="Laminin G" evidence="5">
    <location>
        <begin position="57"/>
        <end position="180"/>
    </location>
</feature>
<proteinExistence type="predicted"/>
<keyword evidence="2" id="KW-0732">Signal</keyword>
<dbReference type="AlphaFoldDB" id="A0A3B3S923"/>
<dbReference type="Ensembl" id="ENSPKIT00000007469.1">
    <property type="protein sequence ID" value="ENSPKIP00000026710.1"/>
    <property type="gene ID" value="ENSPKIG00000009073.1"/>
</dbReference>
<evidence type="ECO:0000256" key="2">
    <source>
        <dbReference type="ARBA" id="ARBA00022729"/>
    </source>
</evidence>
<evidence type="ECO:0000256" key="3">
    <source>
        <dbReference type="ARBA" id="ARBA00022737"/>
    </source>
</evidence>
<sequence length="625" mass="70335">MLPLDLLSRALPTAGGALQGLCIVQDQGTRGLRLLAPAGHRALSFPASQLFVNCDLFPAEFSIVVTLKRGEYIFSLVEEELDLLLLGLQVGQEKLQLLVQDGSGQRRITVRGVPLADGRWHTLVLSVTGRHATVTMDCDTLFEPFPVALRTTGSMFYIGSRRALRGLFSGLLRQLVLLPGLDAASRICPASDPRLAVLSVTPALLEIPVIPLGDEALTHPHAGARLTQGSRPPCAESKQAQLWFDTVDNGLFLCDGLTWVDMLQEREKLDYLEDHQDLHTLSETLDIELFHVPSLGLFAAMANWESSFGSRIYKWTDGKFQLYQNISTSEALAWKFFTVDDKMFLAAAISKERDQGGRELSVIYKWSPQRLQFLLYQSLETHSARDWEAFHIGGEVFLAVANLRQNNNHNIDSVIYKWNPSTEAFEVNQTIQTSGAYDWEFFTVGPYHFLVVANTFNGVSTHIESMIYIWLGGIFQPFQAIMQTLGATDWEMFRIGSRVFLAVANSQKLCQEGPSVYALNSTIYELDMTMKMFLRFQDIGTYAVDWEFFTVGDEKFLVVANSFNGQFHSLNSVIYWQGYEGFVPVHRLPTIGCKDWEFFKSTEDSYLIYSSATEPLSKVLRLKTF</sequence>
<dbReference type="GeneTree" id="ENSGT00510000047718"/>
<dbReference type="Gene3D" id="2.60.120.200">
    <property type="match status" value="1"/>
</dbReference>
<evidence type="ECO:0000256" key="1">
    <source>
        <dbReference type="ARBA" id="ARBA00004645"/>
    </source>
</evidence>
<reference evidence="6" key="2">
    <citation type="submission" date="2025-09" db="UniProtKB">
        <authorList>
            <consortium name="Ensembl"/>
        </authorList>
    </citation>
    <scope>IDENTIFICATION</scope>
</reference>
<dbReference type="PROSITE" id="PS50912">
    <property type="entry name" value="EAR"/>
    <property type="match status" value="7"/>
</dbReference>
<protein>
    <submittedName>
        <fullName evidence="6">Thrombospondin-type laminin G domain and EAR repeats a</fullName>
    </submittedName>
</protein>
<reference evidence="6" key="1">
    <citation type="submission" date="2025-08" db="UniProtKB">
        <authorList>
            <consortium name="Ensembl"/>
        </authorList>
    </citation>
    <scope>IDENTIFICATION</scope>
</reference>
<keyword evidence="7" id="KW-1185">Reference proteome</keyword>
<organism evidence="6 7">
    <name type="scientific">Paramormyrops kingsleyae</name>
    <dbReference type="NCBI Taxonomy" id="1676925"/>
    <lineage>
        <taxon>Eukaryota</taxon>
        <taxon>Metazoa</taxon>
        <taxon>Chordata</taxon>
        <taxon>Craniata</taxon>
        <taxon>Vertebrata</taxon>
        <taxon>Euteleostomi</taxon>
        <taxon>Actinopterygii</taxon>
        <taxon>Neopterygii</taxon>
        <taxon>Teleostei</taxon>
        <taxon>Osteoglossocephala</taxon>
        <taxon>Osteoglossomorpha</taxon>
        <taxon>Osteoglossiformes</taxon>
        <taxon>Mormyridae</taxon>
        <taxon>Paramormyrops</taxon>
    </lineage>
</organism>
<dbReference type="STRING" id="1676925.ENSPKIP00000026710"/>
<dbReference type="SMART" id="SM00282">
    <property type="entry name" value="LamG"/>
    <property type="match status" value="1"/>
</dbReference>
<name>A0A3B3S923_9TELE</name>
<dbReference type="GO" id="GO:0007165">
    <property type="term" value="P:signal transduction"/>
    <property type="evidence" value="ECO:0007669"/>
    <property type="project" value="TreeGrafter"/>
</dbReference>
<dbReference type="InterPro" id="IPR001791">
    <property type="entry name" value="Laminin_G"/>
</dbReference>
<evidence type="ECO:0000259" key="4">
    <source>
        <dbReference type="SMART" id="SM00210"/>
    </source>
</evidence>
<evidence type="ECO:0000313" key="7">
    <source>
        <dbReference type="Proteomes" id="UP000261540"/>
    </source>
</evidence>
<comment type="subcellular location">
    <subcellularLocation>
        <location evidence="1">Cell projection</location>
        <location evidence="1">Stereocilium</location>
    </subcellularLocation>
</comment>
<feature type="domain" description="Thrombospondin-like N-terminal" evidence="4">
    <location>
        <begin position="25"/>
        <end position="181"/>
    </location>
</feature>
<dbReference type="Proteomes" id="UP000261540">
    <property type="component" value="Unplaced"/>
</dbReference>
<dbReference type="InterPro" id="IPR005492">
    <property type="entry name" value="EPTP"/>
</dbReference>
<evidence type="ECO:0000259" key="5">
    <source>
        <dbReference type="SMART" id="SM00282"/>
    </source>
</evidence>
<dbReference type="GO" id="GO:0032420">
    <property type="term" value="C:stereocilium"/>
    <property type="evidence" value="ECO:0007669"/>
    <property type="project" value="UniProtKB-SubCell"/>
</dbReference>
<dbReference type="SUPFAM" id="SSF49899">
    <property type="entry name" value="Concanavalin A-like lectins/glucanases"/>
    <property type="match status" value="1"/>
</dbReference>